<dbReference type="PANTHER" id="PTHR40396:SF1">
    <property type="entry name" value="ATPASE AAA-TYPE CORE DOMAIN-CONTAINING PROTEIN"/>
    <property type="match status" value="1"/>
</dbReference>
<dbReference type="EMBL" id="JACJQU010000015">
    <property type="protein sequence ID" value="MBD2295763.1"/>
    <property type="molecule type" value="Genomic_DNA"/>
</dbReference>
<organism evidence="2 3">
    <name type="scientific">Anabaena sphaerica FACHB-251</name>
    <dbReference type="NCBI Taxonomy" id="2692883"/>
    <lineage>
        <taxon>Bacteria</taxon>
        <taxon>Bacillati</taxon>
        <taxon>Cyanobacteriota</taxon>
        <taxon>Cyanophyceae</taxon>
        <taxon>Nostocales</taxon>
        <taxon>Nostocaceae</taxon>
        <taxon>Anabaena</taxon>
    </lineage>
</organism>
<feature type="domain" description="ATPase AAA-type core" evidence="1">
    <location>
        <begin position="63"/>
        <end position="370"/>
    </location>
</feature>
<protein>
    <submittedName>
        <fullName evidence="2">ATP-binding protein</fullName>
    </submittedName>
</protein>
<evidence type="ECO:0000313" key="3">
    <source>
        <dbReference type="Proteomes" id="UP000662185"/>
    </source>
</evidence>
<dbReference type="AlphaFoldDB" id="A0A927A2V7"/>
<keyword evidence="2" id="KW-0547">Nucleotide-binding</keyword>
<dbReference type="Proteomes" id="UP000662185">
    <property type="component" value="Unassembled WGS sequence"/>
</dbReference>
<accession>A0A927A2V7</accession>
<dbReference type="GO" id="GO:0005524">
    <property type="term" value="F:ATP binding"/>
    <property type="evidence" value="ECO:0007669"/>
    <property type="project" value="UniProtKB-KW"/>
</dbReference>
<dbReference type="InterPro" id="IPR027417">
    <property type="entry name" value="P-loop_NTPase"/>
</dbReference>
<dbReference type="PANTHER" id="PTHR40396">
    <property type="entry name" value="ATPASE-LIKE PROTEIN"/>
    <property type="match status" value="1"/>
</dbReference>
<proteinExistence type="predicted"/>
<reference evidence="3" key="1">
    <citation type="journal article" date="2020" name="ISME J.">
        <title>Comparative genomics reveals insights into cyanobacterial evolution and habitat adaptation.</title>
        <authorList>
            <person name="Chen M.Y."/>
            <person name="Teng W.K."/>
            <person name="Zhao L."/>
            <person name="Hu C.X."/>
            <person name="Zhou Y.K."/>
            <person name="Han B.P."/>
            <person name="Song L.R."/>
            <person name="Shu W.S."/>
        </authorList>
    </citation>
    <scope>NUCLEOTIDE SEQUENCE [LARGE SCALE GENOMIC DNA]</scope>
    <source>
        <strain evidence="3">FACHB-251</strain>
    </source>
</reference>
<keyword evidence="3" id="KW-1185">Reference proteome</keyword>
<comment type="caution">
    <text evidence="2">The sequence shown here is derived from an EMBL/GenBank/DDBJ whole genome shotgun (WGS) entry which is preliminary data.</text>
</comment>
<evidence type="ECO:0000313" key="2">
    <source>
        <dbReference type="EMBL" id="MBD2295763.1"/>
    </source>
</evidence>
<evidence type="ECO:0000259" key="1">
    <source>
        <dbReference type="Pfam" id="PF13304"/>
    </source>
</evidence>
<dbReference type="SUPFAM" id="SSF52540">
    <property type="entry name" value="P-loop containing nucleoside triphosphate hydrolases"/>
    <property type="match status" value="1"/>
</dbReference>
<dbReference type="InterPro" id="IPR003959">
    <property type="entry name" value="ATPase_AAA_core"/>
</dbReference>
<keyword evidence="2" id="KW-0067">ATP-binding</keyword>
<name>A0A927A2V7_9NOST</name>
<dbReference type="GO" id="GO:0016887">
    <property type="term" value="F:ATP hydrolysis activity"/>
    <property type="evidence" value="ECO:0007669"/>
    <property type="project" value="InterPro"/>
</dbReference>
<gene>
    <name evidence="2" type="ORF">H6G06_20365</name>
</gene>
<dbReference type="RefSeq" id="WP_190563435.1">
    <property type="nucleotide sequence ID" value="NZ_JACJQU010000015.1"/>
</dbReference>
<sequence>MLLDFTVENYRSIKEPVTLSAIAQKPSRRKTSESSKRKGIKSDHEIASGYYVEGWDMEILPVLAIFGANASGKSNVIQALDYLLIIMSRGIQETQAIGIHKVFKYAKLDSFKLDSISAQKPTKFELRTLFDNNIYTYSVEINQNRIISEKLDYALHKTKRTRRLFHRQWDENNKKFIWKTGDDFAGPHNQLQQSIRENELFISTLLKLEVNIIKSLIQWLNIRIVGIHLGNEEMAISVIKELMKDISNYNNRVFLQALRIVKKFDTGISRIEIRKRYDDSSEYNIYAVHNTNEGDEIYWTLDEESLGTQRLFHLAFHIVISLGVGLLIIVDELGTNIHPNIVKYIIKIFQNPKTNPNNAQLIFTSHDNTLQRNNLLRRDQIWFTQKRPDHSTELYPLTDFHVRNDLAIDKAYLDGRFGAVPFLPSDEEMILQGDEEWQES</sequence>
<dbReference type="Pfam" id="PF13304">
    <property type="entry name" value="AAA_21"/>
    <property type="match status" value="1"/>
</dbReference>
<dbReference type="Gene3D" id="3.40.50.300">
    <property type="entry name" value="P-loop containing nucleotide triphosphate hydrolases"/>
    <property type="match status" value="1"/>
</dbReference>